<comment type="caution">
    <text evidence="1">The sequence shown here is derived from an EMBL/GenBank/DDBJ whole genome shotgun (WGS) entry which is preliminary data.</text>
</comment>
<sequence length="70" mass="8006">MQAEPISNNIETRLEFTTHEEYVKHSLSFVDSQDDSTGASSVPTLENYENEIDDETRFPIALLDPQTLKF</sequence>
<accession>A0ABQ7YHG8</accession>
<keyword evidence="2" id="KW-1185">Reference proteome</keyword>
<reference evidence="1 2" key="1">
    <citation type="submission" date="2021-05" db="EMBL/GenBank/DDBJ databases">
        <title>Genome Assembly of Synthetic Allotetraploid Brassica napus Reveals Homoeologous Exchanges between Subgenomes.</title>
        <authorList>
            <person name="Davis J.T."/>
        </authorList>
    </citation>
    <scope>NUCLEOTIDE SEQUENCE [LARGE SCALE GENOMIC DNA]</scope>
    <source>
        <strain evidence="2">cv. Da-Ae</strain>
        <tissue evidence="1">Seedling</tissue>
    </source>
</reference>
<evidence type="ECO:0000313" key="1">
    <source>
        <dbReference type="EMBL" id="KAH0867639.1"/>
    </source>
</evidence>
<dbReference type="Proteomes" id="UP000824890">
    <property type="component" value="Unassembled WGS sequence"/>
</dbReference>
<evidence type="ECO:0000313" key="2">
    <source>
        <dbReference type="Proteomes" id="UP000824890"/>
    </source>
</evidence>
<name>A0ABQ7YHG8_BRANA</name>
<gene>
    <name evidence="1" type="ORF">HID58_074661</name>
</gene>
<organism evidence="1 2">
    <name type="scientific">Brassica napus</name>
    <name type="common">Rape</name>
    <dbReference type="NCBI Taxonomy" id="3708"/>
    <lineage>
        <taxon>Eukaryota</taxon>
        <taxon>Viridiplantae</taxon>
        <taxon>Streptophyta</taxon>
        <taxon>Embryophyta</taxon>
        <taxon>Tracheophyta</taxon>
        <taxon>Spermatophyta</taxon>
        <taxon>Magnoliopsida</taxon>
        <taxon>eudicotyledons</taxon>
        <taxon>Gunneridae</taxon>
        <taxon>Pentapetalae</taxon>
        <taxon>rosids</taxon>
        <taxon>malvids</taxon>
        <taxon>Brassicales</taxon>
        <taxon>Brassicaceae</taxon>
        <taxon>Brassiceae</taxon>
        <taxon>Brassica</taxon>
    </lineage>
</organism>
<protein>
    <submittedName>
        <fullName evidence="1">Uncharacterized protein</fullName>
    </submittedName>
</protein>
<dbReference type="EMBL" id="JAGKQM010000017">
    <property type="protein sequence ID" value="KAH0867639.1"/>
    <property type="molecule type" value="Genomic_DNA"/>
</dbReference>
<proteinExistence type="predicted"/>